<gene>
    <name evidence="2" type="ORF">DAEQUDRAFT_384299</name>
</gene>
<name>A0A165P170_9APHY</name>
<evidence type="ECO:0000313" key="2">
    <source>
        <dbReference type="EMBL" id="KZT67632.1"/>
    </source>
</evidence>
<accession>A0A165P170</accession>
<evidence type="ECO:0000256" key="1">
    <source>
        <dbReference type="SAM" id="MobiDB-lite"/>
    </source>
</evidence>
<dbReference type="AlphaFoldDB" id="A0A165P170"/>
<evidence type="ECO:0000313" key="3">
    <source>
        <dbReference type="Proteomes" id="UP000076727"/>
    </source>
</evidence>
<feature type="compositionally biased region" description="Polar residues" evidence="1">
    <location>
        <begin position="71"/>
        <end position="81"/>
    </location>
</feature>
<keyword evidence="3" id="KW-1185">Reference proteome</keyword>
<proteinExistence type="predicted"/>
<reference evidence="2 3" key="1">
    <citation type="journal article" date="2016" name="Mol. Biol. Evol.">
        <title>Comparative Genomics of Early-Diverging Mushroom-Forming Fungi Provides Insights into the Origins of Lignocellulose Decay Capabilities.</title>
        <authorList>
            <person name="Nagy L.G."/>
            <person name="Riley R."/>
            <person name="Tritt A."/>
            <person name="Adam C."/>
            <person name="Daum C."/>
            <person name="Floudas D."/>
            <person name="Sun H."/>
            <person name="Yadav J.S."/>
            <person name="Pangilinan J."/>
            <person name="Larsson K.H."/>
            <person name="Matsuura K."/>
            <person name="Barry K."/>
            <person name="Labutti K."/>
            <person name="Kuo R."/>
            <person name="Ohm R.A."/>
            <person name="Bhattacharya S.S."/>
            <person name="Shirouzu T."/>
            <person name="Yoshinaga Y."/>
            <person name="Martin F.M."/>
            <person name="Grigoriev I.V."/>
            <person name="Hibbett D.S."/>
        </authorList>
    </citation>
    <scope>NUCLEOTIDE SEQUENCE [LARGE SCALE GENOMIC DNA]</scope>
    <source>
        <strain evidence="2 3">L-15889</strain>
    </source>
</reference>
<organism evidence="2 3">
    <name type="scientific">Daedalea quercina L-15889</name>
    <dbReference type="NCBI Taxonomy" id="1314783"/>
    <lineage>
        <taxon>Eukaryota</taxon>
        <taxon>Fungi</taxon>
        <taxon>Dikarya</taxon>
        <taxon>Basidiomycota</taxon>
        <taxon>Agaricomycotina</taxon>
        <taxon>Agaricomycetes</taxon>
        <taxon>Polyporales</taxon>
        <taxon>Fomitopsis</taxon>
    </lineage>
</organism>
<protein>
    <submittedName>
        <fullName evidence="2">Uncharacterized protein</fullName>
    </submittedName>
</protein>
<dbReference type="STRING" id="1314783.A0A165P170"/>
<feature type="compositionally biased region" description="Basic and acidic residues" evidence="1">
    <location>
        <begin position="83"/>
        <end position="101"/>
    </location>
</feature>
<dbReference type="Proteomes" id="UP000076727">
    <property type="component" value="Unassembled WGS sequence"/>
</dbReference>
<feature type="region of interest" description="Disordered" evidence="1">
    <location>
        <begin position="65"/>
        <end position="101"/>
    </location>
</feature>
<dbReference type="OrthoDB" id="4023585at2759"/>
<sequence length="101" mass="10815">MSMLRIAFASTAPAIRAGTRAFYVSPVAGKSTTEKVNLKVGRSLASAIEKGEEATEATKETLAKKAKEVTGQASQKVNQTKAGVREGTQDFKEDVKKEARK</sequence>
<dbReference type="EMBL" id="KV429074">
    <property type="protein sequence ID" value="KZT67632.1"/>
    <property type="molecule type" value="Genomic_DNA"/>
</dbReference>